<dbReference type="Proteomes" id="UP001444661">
    <property type="component" value="Unassembled WGS sequence"/>
</dbReference>
<dbReference type="EMBL" id="JAQQWK010000002">
    <property type="protein sequence ID" value="KAK8051167.1"/>
    <property type="molecule type" value="Genomic_DNA"/>
</dbReference>
<protein>
    <recommendedName>
        <fullName evidence="3">NAD(P)-binding domain-containing protein</fullName>
    </recommendedName>
</protein>
<keyword evidence="2" id="KW-1185">Reference proteome</keyword>
<proteinExistence type="predicted"/>
<gene>
    <name evidence="1" type="ORF">PG993_002552</name>
</gene>
<comment type="caution">
    <text evidence="1">The sequence shown here is derived from an EMBL/GenBank/DDBJ whole genome shotgun (WGS) entry which is preliminary data.</text>
</comment>
<organism evidence="1 2">
    <name type="scientific">Apiospora rasikravindrae</name>
    <dbReference type="NCBI Taxonomy" id="990691"/>
    <lineage>
        <taxon>Eukaryota</taxon>
        <taxon>Fungi</taxon>
        <taxon>Dikarya</taxon>
        <taxon>Ascomycota</taxon>
        <taxon>Pezizomycotina</taxon>
        <taxon>Sordariomycetes</taxon>
        <taxon>Xylariomycetidae</taxon>
        <taxon>Amphisphaeriales</taxon>
        <taxon>Apiosporaceae</taxon>
        <taxon>Apiospora</taxon>
    </lineage>
</organism>
<reference evidence="1 2" key="1">
    <citation type="submission" date="2023-01" db="EMBL/GenBank/DDBJ databases">
        <title>Analysis of 21 Apiospora genomes using comparative genomics revels a genus with tremendous synthesis potential of carbohydrate active enzymes and secondary metabolites.</title>
        <authorList>
            <person name="Sorensen T."/>
        </authorList>
    </citation>
    <scope>NUCLEOTIDE SEQUENCE [LARGE SCALE GENOMIC DNA]</scope>
    <source>
        <strain evidence="1 2">CBS 33761</strain>
    </source>
</reference>
<dbReference type="PANTHER" id="PTHR14097">
    <property type="entry name" value="OXIDOREDUCTASE HTATIP2"/>
    <property type="match status" value="1"/>
</dbReference>
<dbReference type="SUPFAM" id="SSF51735">
    <property type="entry name" value="NAD(P)-binding Rossmann-fold domains"/>
    <property type="match status" value="1"/>
</dbReference>
<evidence type="ECO:0000313" key="1">
    <source>
        <dbReference type="EMBL" id="KAK8051167.1"/>
    </source>
</evidence>
<sequence length="237" mass="25628">MKLVIGGSSGFVGTELLRQALDNPAVTSIVGISRRETKVPEGSSDNSAKLKSVICDDLNSYPDILKKELEDADACIWTIAVTPSKMKDTPWDDVVKVTRDYALTALHTMAGVRPTNGSKGPLRFVYMSGHFAPRDRSHVVKPLTDFGLVEVALLRGQLEAQILDYAEQSDNKVVACIAKPGMIHGPGMEVRTVPGLPNIELLDIAAALLDQVINGFEKDTLSNDDMSQLGQRVLAAE</sequence>
<name>A0ABR1TX17_9PEZI</name>
<accession>A0ABR1TX17</accession>
<dbReference type="PANTHER" id="PTHR14097:SF9">
    <property type="entry name" value="EPIMERASE, PUTATIVE (AFU_ORTHOLOGUE AFUA_8G07320)-RELATED"/>
    <property type="match status" value="1"/>
</dbReference>
<dbReference type="InterPro" id="IPR036291">
    <property type="entry name" value="NAD(P)-bd_dom_sf"/>
</dbReference>
<dbReference type="Gene3D" id="3.40.50.720">
    <property type="entry name" value="NAD(P)-binding Rossmann-like Domain"/>
    <property type="match status" value="1"/>
</dbReference>
<evidence type="ECO:0000313" key="2">
    <source>
        <dbReference type="Proteomes" id="UP001444661"/>
    </source>
</evidence>
<evidence type="ECO:0008006" key="3">
    <source>
        <dbReference type="Google" id="ProtNLM"/>
    </source>
</evidence>